<protein>
    <submittedName>
        <fullName evidence="2">Uncharacterized protein</fullName>
    </submittedName>
</protein>
<feature type="region of interest" description="Disordered" evidence="1">
    <location>
        <begin position="1"/>
        <end position="39"/>
    </location>
</feature>
<reference evidence="2 3" key="1">
    <citation type="submission" date="2015-11" db="EMBL/GenBank/DDBJ databases">
        <title>Genomic analysis of 38 Legionella species identifies large and diverse effector repertoires.</title>
        <authorList>
            <person name="Burstein D."/>
            <person name="Amaro F."/>
            <person name="Zusman T."/>
            <person name="Lifshitz Z."/>
            <person name="Cohen O."/>
            <person name="Gilbert J.A."/>
            <person name="Pupko T."/>
            <person name="Shuman H.A."/>
            <person name="Segal G."/>
        </authorList>
    </citation>
    <scope>NUCLEOTIDE SEQUENCE [LARGE SCALE GENOMIC DNA]</scope>
    <source>
        <strain evidence="2 3">ATCC 49504</strain>
    </source>
</reference>
<feature type="compositionally biased region" description="Low complexity" evidence="1">
    <location>
        <begin position="7"/>
        <end position="20"/>
    </location>
</feature>
<proteinExistence type="predicted"/>
<accession>A0A0W0U9B9</accession>
<gene>
    <name evidence="2" type="ORF">Lgee_0261</name>
</gene>
<dbReference type="PATRIC" id="fig|45065.4.peg.277"/>
<evidence type="ECO:0000313" key="2">
    <source>
        <dbReference type="EMBL" id="KTD04231.1"/>
    </source>
</evidence>
<dbReference type="AlphaFoldDB" id="A0A0W0U9B9"/>
<dbReference type="EMBL" id="LNYC01000005">
    <property type="protein sequence ID" value="KTD04231.1"/>
    <property type="molecule type" value="Genomic_DNA"/>
</dbReference>
<keyword evidence="3" id="KW-1185">Reference proteome</keyword>
<dbReference type="STRING" id="45065.Lgee_0261"/>
<evidence type="ECO:0000256" key="1">
    <source>
        <dbReference type="SAM" id="MobiDB-lite"/>
    </source>
</evidence>
<dbReference type="Proteomes" id="UP000054785">
    <property type="component" value="Unassembled WGS sequence"/>
</dbReference>
<name>A0A0W0U9B9_9GAMM</name>
<organism evidence="2 3">
    <name type="scientific">Legionella geestiana</name>
    <dbReference type="NCBI Taxonomy" id="45065"/>
    <lineage>
        <taxon>Bacteria</taxon>
        <taxon>Pseudomonadati</taxon>
        <taxon>Pseudomonadota</taxon>
        <taxon>Gammaproteobacteria</taxon>
        <taxon>Legionellales</taxon>
        <taxon>Legionellaceae</taxon>
        <taxon>Legionella</taxon>
    </lineage>
</organism>
<evidence type="ECO:0000313" key="3">
    <source>
        <dbReference type="Proteomes" id="UP000054785"/>
    </source>
</evidence>
<feature type="compositionally biased region" description="Low complexity" evidence="1">
    <location>
        <begin position="27"/>
        <end position="38"/>
    </location>
</feature>
<sequence length="266" mass="29580">MFTRTFSLTGSLSSISGSSSADTVNISKPSSSSPPVSSGDALYEQLSAIRKSLWQVDSLDEDTVKAALERLVAMESSIESDEHLRNKNSWLQKIWVLRSACLLKEESLADDFSSERCEDARNLLKKALALKGTGSDALMRFKEPLKALSRHMDTIAFLDSIQVTHMEQAARASRERIKRFTIKTEAAIQEGRLSEAEQYAIHSRRVRVPELPLRMSAGLTLFAQKDCFQTAYAFLDGELPKIADGLLCLALSKDRHSEARRVASPR</sequence>
<comment type="caution">
    <text evidence="2">The sequence shown here is derived from an EMBL/GenBank/DDBJ whole genome shotgun (WGS) entry which is preliminary data.</text>
</comment>